<gene>
    <name evidence="2" type="ORF">GLOIN_2v383112</name>
</gene>
<feature type="transmembrane region" description="Helical" evidence="1">
    <location>
        <begin position="75"/>
        <end position="93"/>
    </location>
</feature>
<comment type="caution">
    <text evidence="2">The sequence shown here is derived from an EMBL/GenBank/DDBJ whole genome shotgun (WGS) entry which is preliminary data.</text>
</comment>
<sequence>MIQDFFSFFRSVQIFLFFCRLGSDSFLFVGCFSFVASESSFFVGQTFWSSLSFFVGMLTFGDLDDCRYYMRGGGFNKEGIFIMYLYFVYFLFFI</sequence>
<keyword evidence="1" id="KW-1133">Transmembrane helix</keyword>
<evidence type="ECO:0000256" key="1">
    <source>
        <dbReference type="SAM" id="Phobius"/>
    </source>
</evidence>
<dbReference type="VEuPathDB" id="FungiDB:RhiirFUN_018363"/>
<organism evidence="2 3">
    <name type="scientific">Rhizophagus irregularis (strain DAOM 181602 / DAOM 197198 / MUCL 43194)</name>
    <name type="common">Arbuscular mycorrhizal fungus</name>
    <name type="synonym">Glomus intraradices</name>
    <dbReference type="NCBI Taxonomy" id="747089"/>
    <lineage>
        <taxon>Eukaryota</taxon>
        <taxon>Fungi</taxon>
        <taxon>Fungi incertae sedis</taxon>
        <taxon>Mucoromycota</taxon>
        <taxon>Glomeromycotina</taxon>
        <taxon>Glomeromycetes</taxon>
        <taxon>Glomerales</taxon>
        <taxon>Glomeraceae</taxon>
        <taxon>Rhizophagus</taxon>
    </lineage>
</organism>
<evidence type="ECO:0000313" key="2">
    <source>
        <dbReference type="EMBL" id="POG83060.1"/>
    </source>
</evidence>
<reference evidence="2 3" key="2">
    <citation type="journal article" date="2018" name="New Phytol.">
        <title>High intraspecific genome diversity in the model arbuscular mycorrhizal symbiont Rhizophagus irregularis.</title>
        <authorList>
            <person name="Chen E.C.H."/>
            <person name="Morin E."/>
            <person name="Beaudet D."/>
            <person name="Noel J."/>
            <person name="Yildirir G."/>
            <person name="Ndikumana S."/>
            <person name="Charron P."/>
            <person name="St-Onge C."/>
            <person name="Giorgi J."/>
            <person name="Kruger M."/>
            <person name="Marton T."/>
            <person name="Ropars J."/>
            <person name="Grigoriev I.V."/>
            <person name="Hainaut M."/>
            <person name="Henrissat B."/>
            <person name="Roux C."/>
            <person name="Martin F."/>
            <person name="Corradi N."/>
        </authorList>
    </citation>
    <scope>NUCLEOTIDE SEQUENCE [LARGE SCALE GENOMIC DNA]</scope>
    <source>
        <strain evidence="2 3">DAOM 197198</strain>
    </source>
</reference>
<keyword evidence="1" id="KW-0472">Membrane</keyword>
<feature type="transmembrane region" description="Helical" evidence="1">
    <location>
        <begin position="42"/>
        <end position="63"/>
    </location>
</feature>
<evidence type="ECO:0000313" key="3">
    <source>
        <dbReference type="Proteomes" id="UP000018888"/>
    </source>
</evidence>
<accession>A0A2P4QZH7</accession>
<dbReference type="Proteomes" id="UP000018888">
    <property type="component" value="Unassembled WGS sequence"/>
</dbReference>
<name>A0A2P4QZH7_RHIID</name>
<proteinExistence type="predicted"/>
<reference evidence="2 3" key="1">
    <citation type="journal article" date="2013" name="Proc. Natl. Acad. Sci. U.S.A.">
        <title>Genome of an arbuscular mycorrhizal fungus provides insight into the oldest plant symbiosis.</title>
        <authorList>
            <person name="Tisserant E."/>
            <person name="Malbreil M."/>
            <person name="Kuo A."/>
            <person name="Kohler A."/>
            <person name="Symeonidi A."/>
            <person name="Balestrini R."/>
            <person name="Charron P."/>
            <person name="Duensing N."/>
            <person name="Frei Dit Frey N."/>
            <person name="Gianinazzi-Pearson V."/>
            <person name="Gilbert L.B."/>
            <person name="Handa Y."/>
            <person name="Herr J.R."/>
            <person name="Hijri M."/>
            <person name="Koul R."/>
            <person name="Kawaguchi M."/>
            <person name="Krajinski F."/>
            <person name="Lammers P.J."/>
            <person name="Masclaux F.G."/>
            <person name="Murat C."/>
            <person name="Morin E."/>
            <person name="Ndikumana S."/>
            <person name="Pagni M."/>
            <person name="Petitpierre D."/>
            <person name="Requena N."/>
            <person name="Rosikiewicz P."/>
            <person name="Riley R."/>
            <person name="Saito K."/>
            <person name="San Clemente H."/>
            <person name="Shapiro H."/>
            <person name="van Tuinen D."/>
            <person name="Becard G."/>
            <person name="Bonfante P."/>
            <person name="Paszkowski U."/>
            <person name="Shachar-Hill Y.Y."/>
            <person name="Tuskan G.A."/>
            <person name="Young P.W."/>
            <person name="Sanders I.R."/>
            <person name="Henrissat B."/>
            <person name="Rensing S.A."/>
            <person name="Grigoriev I.V."/>
            <person name="Corradi N."/>
            <person name="Roux C."/>
            <person name="Martin F."/>
        </authorList>
    </citation>
    <scope>NUCLEOTIDE SEQUENCE [LARGE SCALE GENOMIC DNA]</scope>
    <source>
        <strain evidence="2 3">DAOM 197198</strain>
    </source>
</reference>
<keyword evidence="1" id="KW-0812">Transmembrane</keyword>
<feature type="transmembrane region" description="Helical" evidence="1">
    <location>
        <begin position="12"/>
        <end position="36"/>
    </location>
</feature>
<protein>
    <submittedName>
        <fullName evidence="2">Uncharacterized protein</fullName>
    </submittedName>
</protein>
<dbReference type="EMBL" id="AUPC02000002">
    <property type="protein sequence ID" value="POG83060.1"/>
    <property type="molecule type" value="Genomic_DNA"/>
</dbReference>
<keyword evidence="3" id="KW-1185">Reference proteome</keyword>
<dbReference type="AlphaFoldDB" id="A0A2P4QZH7"/>